<dbReference type="Proteomes" id="UP000823388">
    <property type="component" value="Chromosome 3K"/>
</dbReference>
<evidence type="ECO:0000256" key="1">
    <source>
        <dbReference type="SAM" id="MobiDB-lite"/>
    </source>
</evidence>
<evidence type="ECO:0000313" key="2">
    <source>
        <dbReference type="EMBL" id="KAG2628755.1"/>
    </source>
</evidence>
<keyword evidence="3" id="KW-1185">Reference proteome</keyword>
<dbReference type="EMBL" id="CM029041">
    <property type="protein sequence ID" value="KAG2628755.1"/>
    <property type="molecule type" value="Genomic_DNA"/>
</dbReference>
<sequence length="191" mass="21596">MTLARRLGFEKAQRLFRRSPPVRRRVPIAEGRAISQTVVSPRLGGIRDGGSASPCPSLWRHPRRQIGPRPLLVLWSYGSDAVQVQEPGSRVKAPRQSQQPHPRDEQESTLSYAIDQSVMCRDHIRLAIVLALYDKYLKIPSIWKRANANADILNYDGLKKVCSDDGHQHEQSSYGGNWKQYLHLKPGAILN</sequence>
<name>A0A8T0V3E9_PANVG</name>
<dbReference type="AlphaFoldDB" id="A0A8T0V3E9"/>
<evidence type="ECO:0000313" key="3">
    <source>
        <dbReference type="Proteomes" id="UP000823388"/>
    </source>
</evidence>
<proteinExistence type="predicted"/>
<reference evidence="2" key="1">
    <citation type="submission" date="2020-05" db="EMBL/GenBank/DDBJ databases">
        <title>WGS assembly of Panicum virgatum.</title>
        <authorList>
            <person name="Lovell J.T."/>
            <person name="Jenkins J."/>
            <person name="Shu S."/>
            <person name="Juenger T.E."/>
            <person name="Schmutz J."/>
        </authorList>
    </citation>
    <scope>NUCLEOTIDE SEQUENCE</scope>
    <source>
        <strain evidence="2">AP13</strain>
    </source>
</reference>
<feature type="region of interest" description="Disordered" evidence="1">
    <location>
        <begin position="85"/>
        <end position="108"/>
    </location>
</feature>
<organism evidence="2 3">
    <name type="scientific">Panicum virgatum</name>
    <name type="common">Blackwell switchgrass</name>
    <dbReference type="NCBI Taxonomy" id="38727"/>
    <lineage>
        <taxon>Eukaryota</taxon>
        <taxon>Viridiplantae</taxon>
        <taxon>Streptophyta</taxon>
        <taxon>Embryophyta</taxon>
        <taxon>Tracheophyta</taxon>
        <taxon>Spermatophyta</taxon>
        <taxon>Magnoliopsida</taxon>
        <taxon>Liliopsida</taxon>
        <taxon>Poales</taxon>
        <taxon>Poaceae</taxon>
        <taxon>PACMAD clade</taxon>
        <taxon>Panicoideae</taxon>
        <taxon>Panicodae</taxon>
        <taxon>Paniceae</taxon>
        <taxon>Panicinae</taxon>
        <taxon>Panicum</taxon>
        <taxon>Panicum sect. Hiantes</taxon>
    </lineage>
</organism>
<accession>A0A8T0V3E9</accession>
<protein>
    <submittedName>
        <fullName evidence="2">Uncharacterized protein</fullName>
    </submittedName>
</protein>
<comment type="caution">
    <text evidence="2">The sequence shown here is derived from an EMBL/GenBank/DDBJ whole genome shotgun (WGS) entry which is preliminary data.</text>
</comment>
<gene>
    <name evidence="2" type="ORF">PVAP13_3KG242600</name>
</gene>